<dbReference type="EMBL" id="KQ030606">
    <property type="protein sequence ID" value="KJZ70801.1"/>
    <property type="molecule type" value="Genomic_DNA"/>
</dbReference>
<keyword evidence="1" id="KW-0472">Membrane</keyword>
<accession>A0A0F7ZGF5</accession>
<evidence type="ECO:0000256" key="1">
    <source>
        <dbReference type="SAM" id="Phobius"/>
    </source>
</evidence>
<feature type="transmembrane region" description="Helical" evidence="1">
    <location>
        <begin position="78"/>
        <end position="102"/>
    </location>
</feature>
<dbReference type="Proteomes" id="UP000054481">
    <property type="component" value="Unassembled WGS sequence"/>
</dbReference>
<sequence length="293" mass="32727">MQPSIKTDDVIEAGISSGLVLSCESFLLFWVMHRSKNRSRRRYLMIVWTFATWALTILSLVAFFVTSKSKRSWSKANILYFVAWKGVAITSITGIKIIEVLFPLRTVLLHEKTVPFIGTRWSISIFWVGLITQGIMTVLGAWVLLRYRIEVLWTVPLVSHIQVAVSAIYSILKTKCHEPISVWRLRSLAGTSILVSVTSGGISLGSLCGSFERQFVVQCLLCVIVILEKILWQDWRGRHEMGPLPVSQDMNLAENAAASDFFAAEGGDVVVRVDSKGFTHQDRPNGSGTESAH</sequence>
<reference evidence="2 3" key="1">
    <citation type="journal article" date="2014" name="Genome Biol. Evol.">
        <title>Comparative genomics and transcriptomics analyses reveal divergent lifestyle features of nematode endoparasitic fungus Hirsutella minnesotensis.</title>
        <authorList>
            <person name="Lai Y."/>
            <person name="Liu K."/>
            <person name="Zhang X."/>
            <person name="Zhang X."/>
            <person name="Li K."/>
            <person name="Wang N."/>
            <person name="Shu C."/>
            <person name="Wu Y."/>
            <person name="Wang C."/>
            <person name="Bushley K.E."/>
            <person name="Xiang M."/>
            <person name="Liu X."/>
        </authorList>
    </citation>
    <scope>NUCLEOTIDE SEQUENCE [LARGE SCALE GENOMIC DNA]</scope>
    <source>
        <strain evidence="2 3">3608</strain>
    </source>
</reference>
<dbReference type="PROSITE" id="PS51257">
    <property type="entry name" value="PROKAR_LIPOPROTEIN"/>
    <property type="match status" value="1"/>
</dbReference>
<evidence type="ECO:0000313" key="3">
    <source>
        <dbReference type="Proteomes" id="UP000054481"/>
    </source>
</evidence>
<keyword evidence="1" id="KW-1133">Transmembrane helix</keyword>
<feature type="transmembrane region" description="Helical" evidence="1">
    <location>
        <begin position="151"/>
        <end position="172"/>
    </location>
</feature>
<keyword evidence="3" id="KW-1185">Reference proteome</keyword>
<protein>
    <submittedName>
        <fullName evidence="2">Uncharacterized protein</fullName>
    </submittedName>
</protein>
<feature type="transmembrane region" description="Helical" evidence="1">
    <location>
        <begin position="13"/>
        <end position="31"/>
    </location>
</feature>
<gene>
    <name evidence="2" type="ORF">HIM_09814</name>
</gene>
<name>A0A0F7ZGF5_9HYPO</name>
<feature type="transmembrane region" description="Helical" evidence="1">
    <location>
        <begin position="43"/>
        <end position="66"/>
    </location>
</feature>
<organism evidence="2 3">
    <name type="scientific">Hirsutella minnesotensis 3608</name>
    <dbReference type="NCBI Taxonomy" id="1043627"/>
    <lineage>
        <taxon>Eukaryota</taxon>
        <taxon>Fungi</taxon>
        <taxon>Dikarya</taxon>
        <taxon>Ascomycota</taxon>
        <taxon>Pezizomycotina</taxon>
        <taxon>Sordariomycetes</taxon>
        <taxon>Hypocreomycetidae</taxon>
        <taxon>Hypocreales</taxon>
        <taxon>Ophiocordycipitaceae</taxon>
        <taxon>Hirsutella</taxon>
    </lineage>
</organism>
<keyword evidence="1" id="KW-0812">Transmembrane</keyword>
<proteinExistence type="predicted"/>
<feature type="transmembrane region" description="Helical" evidence="1">
    <location>
        <begin position="184"/>
        <end position="203"/>
    </location>
</feature>
<dbReference type="AlphaFoldDB" id="A0A0F7ZGF5"/>
<evidence type="ECO:0000313" key="2">
    <source>
        <dbReference type="EMBL" id="KJZ70801.1"/>
    </source>
</evidence>
<feature type="transmembrane region" description="Helical" evidence="1">
    <location>
        <begin position="123"/>
        <end position="145"/>
    </location>
</feature>